<dbReference type="eggNOG" id="ENOG5032961">
    <property type="taxonomic scope" value="Bacteria"/>
</dbReference>
<keyword evidence="1" id="KW-1133">Transmembrane helix</keyword>
<dbReference type="AlphaFoldDB" id="I2Q4W8"/>
<accession>I2Q4W8</accession>
<feature type="transmembrane region" description="Helical" evidence="1">
    <location>
        <begin position="6"/>
        <end position="27"/>
    </location>
</feature>
<evidence type="ECO:0000313" key="2">
    <source>
        <dbReference type="EMBL" id="EIG54824.1"/>
    </source>
</evidence>
<keyword evidence="1" id="KW-0472">Membrane</keyword>
<gene>
    <name evidence="2" type="ORF">DesU5LDRAFT_3190</name>
</gene>
<dbReference type="OrthoDB" id="5461325at2"/>
<reference evidence="2" key="1">
    <citation type="submission" date="2011-11" db="EMBL/GenBank/DDBJ databases">
        <title>Improved High-Quality Draft sequence of Desulfovibrio sp. U5L.</title>
        <authorList>
            <consortium name="US DOE Joint Genome Institute"/>
            <person name="Lucas S."/>
            <person name="Han J."/>
            <person name="Lapidus A."/>
            <person name="Cheng J.-F."/>
            <person name="Goodwin L."/>
            <person name="Pitluck S."/>
            <person name="Peters L."/>
            <person name="Ovchinnikova G."/>
            <person name="Held B."/>
            <person name="Detter J.C."/>
            <person name="Han C."/>
            <person name="Tapia R."/>
            <person name="Land M."/>
            <person name="Hauser L."/>
            <person name="Kyrpides N."/>
            <person name="Ivanova N."/>
            <person name="Pagani I."/>
            <person name="Gabster J."/>
            <person name="Walker C."/>
            <person name="Stolyar S."/>
            <person name="Stahl D."/>
            <person name="Arkin A."/>
            <person name="Dehal P."/>
            <person name="Hazen T."/>
            <person name="Woyke T."/>
        </authorList>
    </citation>
    <scope>NUCLEOTIDE SEQUENCE [LARGE SCALE GENOMIC DNA]</scope>
    <source>
        <strain evidence="2">U5L</strain>
    </source>
</reference>
<sequence>MAEVSLLKVGLALGSGIVLAMVLGFVLHRQAEKRGGRELFRTFFLVLICVYALGFAARYALVELLP</sequence>
<proteinExistence type="predicted"/>
<dbReference type="EMBL" id="JH600068">
    <property type="protein sequence ID" value="EIG54824.1"/>
    <property type="molecule type" value="Genomic_DNA"/>
</dbReference>
<keyword evidence="1" id="KW-0812">Transmembrane</keyword>
<evidence type="ECO:0000256" key="1">
    <source>
        <dbReference type="SAM" id="Phobius"/>
    </source>
</evidence>
<protein>
    <submittedName>
        <fullName evidence="2">Uncharacterized protein</fullName>
    </submittedName>
</protein>
<feature type="transmembrane region" description="Helical" evidence="1">
    <location>
        <begin position="39"/>
        <end position="61"/>
    </location>
</feature>
<organism evidence="2">
    <name type="scientific">Desulfovibrio sp. U5L</name>
    <dbReference type="NCBI Taxonomy" id="596152"/>
    <lineage>
        <taxon>Bacteria</taxon>
        <taxon>Pseudomonadati</taxon>
        <taxon>Thermodesulfobacteriota</taxon>
        <taxon>Desulfovibrionia</taxon>
        <taxon>Desulfovibrionales</taxon>
        <taxon>Desulfovibrionaceae</taxon>
        <taxon>Desulfovibrio</taxon>
    </lineage>
</organism>
<dbReference type="HOGENOM" id="CLU_2824146_0_0_7"/>
<name>I2Q4W8_9BACT</name>